<dbReference type="Proteomes" id="UP001629244">
    <property type="component" value="Unassembled WGS sequence"/>
</dbReference>
<dbReference type="NCBIfam" id="TIGR01509">
    <property type="entry name" value="HAD-SF-IA-v3"/>
    <property type="match status" value="1"/>
</dbReference>
<protein>
    <submittedName>
        <fullName evidence="5">HAD family phosphatase</fullName>
    </submittedName>
</protein>
<comment type="similarity">
    <text evidence="2">Belongs to the HAD-like hydrolase superfamily. CbbY/CbbZ/Gph/YieH family.</text>
</comment>
<dbReference type="Pfam" id="PF00702">
    <property type="entry name" value="Hydrolase"/>
    <property type="match status" value="1"/>
</dbReference>
<dbReference type="RefSeq" id="WP_408077184.1">
    <property type="nucleotide sequence ID" value="NZ_JBELQC010000001.1"/>
</dbReference>
<sequence>MTLAIRFDALIFDFDGVLLESEFEGNRHIAEYLTAIGHPTSPEDSMTNFMGLAGQEFIDAIETWIGQSLPEDFHGARETENRRALAEGVAEVEGAIRFVRALPDDLPRAIASSSNSQWIVTHLDHLGIRDAFEGRIFSGREHVARGKPAPDIYLHAAAQLGVSIERCAILEDSPVGATGAVASGAHVIGLCAGSHCGPDHGARLRAIGVQDIAHDFAEVARLLA</sequence>
<dbReference type="PANTHER" id="PTHR46193">
    <property type="entry name" value="6-PHOSPHOGLUCONATE PHOSPHATASE"/>
    <property type="match status" value="1"/>
</dbReference>
<dbReference type="Gene3D" id="1.10.150.240">
    <property type="entry name" value="Putative phosphatase, domain 2"/>
    <property type="match status" value="1"/>
</dbReference>
<keyword evidence="3" id="KW-0479">Metal-binding</keyword>
<dbReference type="PANTHER" id="PTHR46193:SF10">
    <property type="entry name" value="6-PHOSPHOGLUCONATE PHOSPHATASE"/>
    <property type="match status" value="1"/>
</dbReference>
<comment type="caution">
    <text evidence="5">The sequence shown here is derived from an EMBL/GenBank/DDBJ whole genome shotgun (WGS) entry which is preliminary data.</text>
</comment>
<proteinExistence type="inferred from homology"/>
<evidence type="ECO:0000256" key="3">
    <source>
        <dbReference type="ARBA" id="ARBA00022723"/>
    </source>
</evidence>
<dbReference type="SFLD" id="SFLDG01129">
    <property type="entry name" value="C1.5:_HAD__Beta-PGM__Phosphata"/>
    <property type="match status" value="1"/>
</dbReference>
<name>A0ABW8YIZ8_9SPHN</name>
<dbReference type="InterPro" id="IPR036412">
    <property type="entry name" value="HAD-like_sf"/>
</dbReference>
<dbReference type="InterPro" id="IPR023198">
    <property type="entry name" value="PGP-like_dom2"/>
</dbReference>
<evidence type="ECO:0000256" key="2">
    <source>
        <dbReference type="ARBA" id="ARBA00006171"/>
    </source>
</evidence>
<dbReference type="Gene3D" id="3.40.50.1000">
    <property type="entry name" value="HAD superfamily/HAD-like"/>
    <property type="match status" value="1"/>
</dbReference>
<dbReference type="InterPro" id="IPR023214">
    <property type="entry name" value="HAD_sf"/>
</dbReference>
<evidence type="ECO:0000313" key="6">
    <source>
        <dbReference type="Proteomes" id="UP001629244"/>
    </source>
</evidence>
<keyword evidence="4" id="KW-0460">Magnesium</keyword>
<evidence type="ECO:0000313" key="5">
    <source>
        <dbReference type="EMBL" id="MFL9840239.1"/>
    </source>
</evidence>
<dbReference type="InterPro" id="IPR051600">
    <property type="entry name" value="Beta-PGM-like"/>
</dbReference>
<organism evidence="5 6">
    <name type="scientific">Sphingomonas plantiphila</name>
    <dbReference type="NCBI Taxonomy" id="3163295"/>
    <lineage>
        <taxon>Bacteria</taxon>
        <taxon>Pseudomonadati</taxon>
        <taxon>Pseudomonadota</taxon>
        <taxon>Alphaproteobacteria</taxon>
        <taxon>Sphingomonadales</taxon>
        <taxon>Sphingomonadaceae</taxon>
        <taxon>Sphingomonas</taxon>
    </lineage>
</organism>
<dbReference type="InterPro" id="IPR006439">
    <property type="entry name" value="HAD-SF_hydro_IA"/>
</dbReference>
<dbReference type="SUPFAM" id="SSF56784">
    <property type="entry name" value="HAD-like"/>
    <property type="match status" value="1"/>
</dbReference>
<keyword evidence="6" id="KW-1185">Reference proteome</keyword>
<dbReference type="EMBL" id="JBELQC010000001">
    <property type="protein sequence ID" value="MFL9840239.1"/>
    <property type="molecule type" value="Genomic_DNA"/>
</dbReference>
<accession>A0ABW8YIZ8</accession>
<gene>
    <name evidence="5" type="ORF">ABS767_04625</name>
</gene>
<evidence type="ECO:0000256" key="1">
    <source>
        <dbReference type="ARBA" id="ARBA00001946"/>
    </source>
</evidence>
<dbReference type="SFLD" id="SFLDS00003">
    <property type="entry name" value="Haloacid_Dehalogenase"/>
    <property type="match status" value="1"/>
</dbReference>
<evidence type="ECO:0000256" key="4">
    <source>
        <dbReference type="ARBA" id="ARBA00022842"/>
    </source>
</evidence>
<comment type="cofactor">
    <cofactor evidence="1">
        <name>Mg(2+)</name>
        <dbReference type="ChEBI" id="CHEBI:18420"/>
    </cofactor>
</comment>
<reference evidence="5 6" key="1">
    <citation type="submission" date="2024-06" db="EMBL/GenBank/DDBJ databases">
        <authorList>
            <person name="Kaempfer P."/>
            <person name="Viver T."/>
        </authorList>
    </citation>
    <scope>NUCLEOTIDE SEQUENCE [LARGE SCALE GENOMIC DNA]</scope>
    <source>
        <strain evidence="5 6">ST-64</strain>
    </source>
</reference>